<evidence type="ECO:0000256" key="1">
    <source>
        <dbReference type="SAM" id="MobiDB-lite"/>
    </source>
</evidence>
<comment type="caution">
    <text evidence="3">The sequence shown here is derived from an EMBL/GenBank/DDBJ whole genome shotgun (WGS) entry which is preliminary data.</text>
</comment>
<feature type="signal peptide" evidence="2">
    <location>
        <begin position="1"/>
        <end position="32"/>
    </location>
</feature>
<evidence type="ECO:0000313" key="4">
    <source>
        <dbReference type="Proteomes" id="UP000220102"/>
    </source>
</evidence>
<dbReference type="RefSeq" id="WP_098075834.1">
    <property type="nucleotide sequence ID" value="NZ_PDEQ01000005.1"/>
</dbReference>
<dbReference type="AlphaFoldDB" id="A0A2A8CX17"/>
<evidence type="ECO:0000313" key="3">
    <source>
        <dbReference type="EMBL" id="PEN13242.1"/>
    </source>
</evidence>
<dbReference type="OrthoDB" id="1496318at2"/>
<dbReference type="EMBL" id="PDEQ01000005">
    <property type="protein sequence ID" value="PEN13242.1"/>
    <property type="molecule type" value="Genomic_DNA"/>
</dbReference>
<sequence length="237" mass="25654">MIRFSHTLGYCFVAIAVLLVMSAMLVVSSADAQRVGAQTEAERRAGDPYFHEAAQYYVAEQKQPALQAIEEGLSVAPNHPKLRALRNKIREQMGAQPRPNNKGPKDEESSQSGENEQEGSSQGQSEGGRSDAPSESSGDRSGAPPDGQNGPQGQNESEGESSSENEQARQRGEGGSENQDAAANRDGNGGDVDGDQAGRLSRAQAERILQALEGQEKQLLREVQKREARPRRVEKDW</sequence>
<organism evidence="3 4">
    <name type="scientific">Longibacter salinarum</name>
    <dbReference type="NCBI Taxonomy" id="1850348"/>
    <lineage>
        <taxon>Bacteria</taxon>
        <taxon>Pseudomonadati</taxon>
        <taxon>Rhodothermota</taxon>
        <taxon>Rhodothermia</taxon>
        <taxon>Rhodothermales</taxon>
        <taxon>Salisaetaceae</taxon>
        <taxon>Longibacter</taxon>
    </lineage>
</organism>
<gene>
    <name evidence="3" type="ORF">CRI94_11420</name>
</gene>
<accession>A0A2A8CX17</accession>
<feature type="compositionally biased region" description="Low complexity" evidence="1">
    <location>
        <begin position="147"/>
        <end position="156"/>
    </location>
</feature>
<keyword evidence="2" id="KW-0732">Signal</keyword>
<proteinExistence type="predicted"/>
<evidence type="ECO:0008006" key="5">
    <source>
        <dbReference type="Google" id="ProtNLM"/>
    </source>
</evidence>
<keyword evidence="4" id="KW-1185">Reference proteome</keyword>
<dbReference type="Proteomes" id="UP000220102">
    <property type="component" value="Unassembled WGS sequence"/>
</dbReference>
<protein>
    <recommendedName>
        <fullName evidence="5">Aerotolerance regulator BatC</fullName>
    </recommendedName>
</protein>
<feature type="region of interest" description="Disordered" evidence="1">
    <location>
        <begin position="91"/>
        <end position="203"/>
    </location>
</feature>
<feature type="compositionally biased region" description="Low complexity" evidence="1">
    <location>
        <begin position="110"/>
        <end position="124"/>
    </location>
</feature>
<feature type="chain" id="PRO_5013083278" description="Aerotolerance regulator BatC" evidence="2">
    <location>
        <begin position="33"/>
        <end position="237"/>
    </location>
</feature>
<reference evidence="3 4" key="1">
    <citation type="submission" date="2017-10" db="EMBL/GenBank/DDBJ databases">
        <title>Draft genome of Longibacter Salinarum.</title>
        <authorList>
            <person name="Goh K.M."/>
            <person name="Shamsir M.S."/>
            <person name="Lim S.W."/>
        </authorList>
    </citation>
    <scope>NUCLEOTIDE SEQUENCE [LARGE SCALE GENOMIC DNA]</scope>
    <source>
        <strain evidence="3 4">KCTC 52045</strain>
    </source>
</reference>
<evidence type="ECO:0000256" key="2">
    <source>
        <dbReference type="SAM" id="SignalP"/>
    </source>
</evidence>
<name>A0A2A8CX17_9BACT</name>